<sequence length="179" mass="20273">MPVIRVHRGSKPDLIYPLSTDHLIHLVQLNVYCALLANMLSQGRTSLVSCTTDLDERDGRIDLFPLPALRDALIRAHDDNDFDACARYAYVLGTIGNKTARSNGRSFKGHLPEKISERTGVVVWGDPWRTESWELEEGFVRRWGNLLTKGCEALLQSTDRWRKLRGDDAIDWTVLGVKV</sequence>
<dbReference type="Pfam" id="PF11905">
    <property type="entry name" value="DUF3425"/>
    <property type="match status" value="1"/>
</dbReference>
<dbReference type="InterPro" id="IPR021833">
    <property type="entry name" value="DUF3425"/>
</dbReference>
<proteinExistence type="predicted"/>
<dbReference type="PANTHER" id="PTHR38116:SF5">
    <property type="entry name" value="BZIP DOMAIN-CONTAINING PROTEIN"/>
    <property type="match status" value="1"/>
</dbReference>
<name>A0ABP0BZE6_9PEZI</name>
<keyword evidence="2" id="KW-1185">Reference proteome</keyword>
<evidence type="ECO:0000313" key="2">
    <source>
        <dbReference type="Proteomes" id="UP001642406"/>
    </source>
</evidence>
<protein>
    <submittedName>
        <fullName evidence="1">Uncharacterized protein</fullName>
    </submittedName>
</protein>
<accession>A0ABP0BZE6</accession>
<gene>
    <name evidence="1" type="ORF">SBRCBS47491_005679</name>
</gene>
<dbReference type="PANTHER" id="PTHR38116">
    <property type="entry name" value="CHROMOSOME 7, WHOLE GENOME SHOTGUN SEQUENCE"/>
    <property type="match status" value="1"/>
</dbReference>
<dbReference type="Proteomes" id="UP001642406">
    <property type="component" value="Unassembled WGS sequence"/>
</dbReference>
<organism evidence="1 2">
    <name type="scientific">Sporothrix bragantina</name>
    <dbReference type="NCBI Taxonomy" id="671064"/>
    <lineage>
        <taxon>Eukaryota</taxon>
        <taxon>Fungi</taxon>
        <taxon>Dikarya</taxon>
        <taxon>Ascomycota</taxon>
        <taxon>Pezizomycotina</taxon>
        <taxon>Sordariomycetes</taxon>
        <taxon>Sordariomycetidae</taxon>
        <taxon>Ophiostomatales</taxon>
        <taxon>Ophiostomataceae</taxon>
        <taxon>Sporothrix</taxon>
    </lineage>
</organism>
<evidence type="ECO:0000313" key="1">
    <source>
        <dbReference type="EMBL" id="CAK7224807.1"/>
    </source>
</evidence>
<dbReference type="EMBL" id="CAWUHC010000050">
    <property type="protein sequence ID" value="CAK7224807.1"/>
    <property type="molecule type" value="Genomic_DNA"/>
</dbReference>
<reference evidence="1 2" key="1">
    <citation type="submission" date="2024-01" db="EMBL/GenBank/DDBJ databases">
        <authorList>
            <person name="Allen C."/>
            <person name="Tagirdzhanova G."/>
        </authorList>
    </citation>
    <scope>NUCLEOTIDE SEQUENCE [LARGE SCALE GENOMIC DNA]</scope>
</reference>
<comment type="caution">
    <text evidence="1">The sequence shown here is derived from an EMBL/GenBank/DDBJ whole genome shotgun (WGS) entry which is preliminary data.</text>
</comment>